<name>A0A238F462_9BASI</name>
<evidence type="ECO:0000256" key="3">
    <source>
        <dbReference type="ARBA" id="ARBA00022679"/>
    </source>
</evidence>
<evidence type="ECO:0000256" key="2">
    <source>
        <dbReference type="ARBA" id="ARBA00012438"/>
    </source>
</evidence>
<protein>
    <recommendedName>
        <fullName evidence="2">histidine kinase</fullName>
        <ecNumber evidence="2">2.7.13.3</ecNumber>
    </recommendedName>
</protein>
<comment type="catalytic activity">
    <reaction evidence="1">
        <text>ATP + protein L-histidine = ADP + protein N-phospho-L-histidine.</text>
        <dbReference type="EC" id="2.7.13.3"/>
    </reaction>
</comment>
<dbReference type="SUPFAM" id="SSF52172">
    <property type="entry name" value="CheY-like"/>
    <property type="match status" value="1"/>
</dbReference>
<feature type="region of interest" description="Disordered" evidence="6">
    <location>
        <begin position="1"/>
        <end position="22"/>
    </location>
</feature>
<feature type="compositionally biased region" description="Basic and acidic residues" evidence="6">
    <location>
        <begin position="1"/>
        <end position="12"/>
    </location>
</feature>
<dbReference type="Proteomes" id="UP000198372">
    <property type="component" value="Unassembled WGS sequence"/>
</dbReference>
<dbReference type="PRINTS" id="PR00344">
    <property type="entry name" value="BCTRLSENSOR"/>
</dbReference>
<feature type="transmembrane region" description="Helical" evidence="7">
    <location>
        <begin position="365"/>
        <end position="383"/>
    </location>
</feature>
<dbReference type="GO" id="GO:0000155">
    <property type="term" value="F:phosphorelay sensor kinase activity"/>
    <property type="evidence" value="ECO:0007669"/>
    <property type="project" value="TreeGrafter"/>
</dbReference>
<feature type="transmembrane region" description="Helical" evidence="7">
    <location>
        <begin position="326"/>
        <end position="345"/>
    </location>
</feature>
<feature type="domain" description="Histidine kinase" evidence="8">
    <location>
        <begin position="474"/>
        <end position="791"/>
    </location>
</feature>
<dbReference type="InterPro" id="IPR011006">
    <property type="entry name" value="CheY-like_superfamily"/>
</dbReference>
<feature type="region of interest" description="Disordered" evidence="6">
    <location>
        <begin position="1086"/>
        <end position="1125"/>
    </location>
</feature>
<proteinExistence type="predicted"/>
<feature type="domain" description="Response regulatory" evidence="9">
    <location>
        <begin position="955"/>
        <end position="1080"/>
    </location>
</feature>
<dbReference type="InterPro" id="IPR005467">
    <property type="entry name" value="His_kinase_dom"/>
</dbReference>
<dbReference type="OrthoDB" id="60033at2759"/>
<dbReference type="InterPro" id="IPR036890">
    <property type="entry name" value="HATPase_C_sf"/>
</dbReference>
<feature type="modified residue" description="4-aspartylphosphate" evidence="5">
    <location>
        <position position="1015"/>
    </location>
</feature>
<feature type="compositionally biased region" description="Low complexity" evidence="6">
    <location>
        <begin position="1092"/>
        <end position="1103"/>
    </location>
</feature>
<reference evidence="11" key="1">
    <citation type="submission" date="2016-09" db="EMBL/GenBank/DDBJ databases">
        <authorList>
            <person name="Jeantristanb JTB J.-T."/>
            <person name="Ricardo R."/>
        </authorList>
    </citation>
    <scope>NUCLEOTIDE SEQUENCE [LARGE SCALE GENOMIC DNA]</scope>
</reference>
<feature type="transmembrane region" description="Helical" evidence="7">
    <location>
        <begin position="292"/>
        <end position="314"/>
    </location>
</feature>
<feature type="region of interest" description="Disordered" evidence="6">
    <location>
        <begin position="656"/>
        <end position="676"/>
    </location>
</feature>
<evidence type="ECO:0000259" key="8">
    <source>
        <dbReference type="PROSITE" id="PS50109"/>
    </source>
</evidence>
<evidence type="ECO:0000256" key="1">
    <source>
        <dbReference type="ARBA" id="ARBA00000085"/>
    </source>
</evidence>
<dbReference type="STRING" id="269621.A0A238F462"/>
<dbReference type="SUPFAM" id="SSF55874">
    <property type="entry name" value="ATPase domain of HSP90 chaperone/DNA topoisomerase II/histidine kinase"/>
    <property type="match status" value="1"/>
</dbReference>
<dbReference type="EMBL" id="FMSP01000002">
    <property type="protein sequence ID" value="SCV67825.1"/>
    <property type="molecule type" value="Genomic_DNA"/>
</dbReference>
<gene>
    <name evidence="10" type="ORF">BQ2448_5436</name>
</gene>
<keyword evidence="4" id="KW-0418">Kinase</keyword>
<feature type="region of interest" description="Disordered" evidence="6">
    <location>
        <begin position="164"/>
        <end position="203"/>
    </location>
</feature>
<feature type="compositionally biased region" description="Low complexity" evidence="6">
    <location>
        <begin position="891"/>
        <end position="904"/>
    </location>
</feature>
<feature type="region of interest" description="Disordered" evidence="6">
    <location>
        <begin position="839"/>
        <end position="916"/>
    </location>
</feature>
<feature type="compositionally biased region" description="Basic and acidic residues" evidence="6">
    <location>
        <begin position="192"/>
        <end position="203"/>
    </location>
</feature>
<organism evidence="10 11">
    <name type="scientific">Microbotryum intermedium</name>
    <dbReference type="NCBI Taxonomy" id="269621"/>
    <lineage>
        <taxon>Eukaryota</taxon>
        <taxon>Fungi</taxon>
        <taxon>Dikarya</taxon>
        <taxon>Basidiomycota</taxon>
        <taxon>Pucciniomycotina</taxon>
        <taxon>Microbotryomycetes</taxon>
        <taxon>Microbotryales</taxon>
        <taxon>Microbotryaceae</taxon>
        <taxon>Microbotryum</taxon>
    </lineage>
</organism>
<feature type="transmembrane region" description="Helical" evidence="7">
    <location>
        <begin position="268"/>
        <end position="286"/>
    </location>
</feature>
<keyword evidence="7" id="KW-1133">Transmembrane helix</keyword>
<dbReference type="PANTHER" id="PTHR43047:SF66">
    <property type="entry name" value="HISKA"/>
    <property type="match status" value="1"/>
</dbReference>
<feature type="compositionally biased region" description="Polar residues" evidence="6">
    <location>
        <begin position="663"/>
        <end position="675"/>
    </location>
</feature>
<keyword evidence="5" id="KW-0597">Phosphoprotein</keyword>
<dbReference type="InterPro" id="IPR004358">
    <property type="entry name" value="Sig_transdc_His_kin-like_C"/>
</dbReference>
<evidence type="ECO:0000256" key="6">
    <source>
        <dbReference type="SAM" id="MobiDB-lite"/>
    </source>
</evidence>
<dbReference type="InterPro" id="IPR003594">
    <property type="entry name" value="HATPase_dom"/>
</dbReference>
<dbReference type="CDD" id="cd17546">
    <property type="entry name" value="REC_hyHK_CKI1_RcsC-like"/>
    <property type="match status" value="1"/>
</dbReference>
<evidence type="ECO:0000256" key="4">
    <source>
        <dbReference type="ARBA" id="ARBA00022777"/>
    </source>
</evidence>
<dbReference type="PROSITE" id="PS50109">
    <property type="entry name" value="HIS_KIN"/>
    <property type="match status" value="1"/>
</dbReference>
<dbReference type="SMART" id="SM00448">
    <property type="entry name" value="REC"/>
    <property type="match status" value="1"/>
</dbReference>
<dbReference type="GO" id="GO:0009927">
    <property type="term" value="F:histidine phosphotransfer kinase activity"/>
    <property type="evidence" value="ECO:0007669"/>
    <property type="project" value="TreeGrafter"/>
</dbReference>
<dbReference type="InterPro" id="IPR001789">
    <property type="entry name" value="Sig_transdc_resp-reg_receiver"/>
</dbReference>
<evidence type="ECO:0000256" key="7">
    <source>
        <dbReference type="SAM" id="Phobius"/>
    </source>
</evidence>
<feature type="transmembrane region" description="Helical" evidence="7">
    <location>
        <begin position="388"/>
        <end position="406"/>
    </location>
</feature>
<dbReference type="EC" id="2.7.13.3" evidence="2"/>
<evidence type="ECO:0000313" key="11">
    <source>
        <dbReference type="Proteomes" id="UP000198372"/>
    </source>
</evidence>
<evidence type="ECO:0000256" key="5">
    <source>
        <dbReference type="PROSITE-ProRule" id="PRU00169"/>
    </source>
</evidence>
<keyword evidence="11" id="KW-1185">Reference proteome</keyword>
<dbReference type="AlphaFoldDB" id="A0A238F462"/>
<sequence>MDEKPASKEHGALSRACPRPMSARTREAVLAPASVAFPAESNAAKARHRLRCAWSATKQRIAVQDGLLRDEVLTEATDTTDDTQSLHRDASTKRGRSRAAQRGGTVASGGALISSAPGSSSILAADHPAAHARATAGVADARSKEADDVFVDVVVVENEGMFRTRGSADQEHASATGHGGEGAPIAASAKADNAEGTKRDDASSFREVTSNYGGPVVKFCRWTLWPSVVPRTHLILPSASAFFGPQFESREIEAAYQKDSWTSMKRSVLYGTLFFEINWILSVSMLPKPWSVWNLAANAVLMPLSTIPLVPMALWDWPALYRGARFWIWQFFVFMAVLIASTNSIADMALCAYFAPDRHCGGRDFITVFFYAAAPPAVSLFALNQVRLGALGIFIAWTGLVLGTILPLRGSFIRSAINLLIFYVFLLMYSHQRDINDRRTFTLRLELKRLYRLKQKAKHRERREADASKRFSNFLFHEVRVPLNTSTLAFQNIKESGIIISDTERDLSVEFEALESSKVLSNHHRLAAMAQVLNDVLDHSKLEKGGFSMLSSPFSLHRAMHSIFNQLRLDVDARHLTLETHLDARIDEVCVKSAWPTNEWPTRILEGDGFLLGDEMRLRQILTNLTSNAVKFTSAGGKVAVTTKLLRPSFAQGDYQRPELSPSAYSDMQASSEGYSDTEKGLTTARLEALAVDGSTSSSSEASSRGPRESIVVRFEVRDTGVGIRPRDMQGDRSLFSSFVQTEVGMRQGGTGTGLGLSLVRQLAKLSGGRLGVTSKVGEGSTFWVELPFQVGAAALATPVDDFIKPAQLEARTQLWPVEFSPPTPPSSYMESAPHFNFTISPPTSPHNKAVLNRSASTSDGSDAIEMIEPSERSSASKVPQLAVPPPAAVPIPTSSSSISSSSSFKPLPRASPPLSMKSSISAPSVVPMPSPVSLLSVTRTPATPPLEFQDGPVRVLVVDDDALTRKLMTRMIERGGSLVSTANDGEQALEMILARKGTNPVGVHVYNYDVIFLDNQMPKQTGLEVVQALRTLGREDLVVGVTANAMLYDQDEYRSRGADEVLIKPVAEASLRKYCAFADVRRKQRREEVAPSTSTSSPHSSPQRPPLTHFLISRDSSRSIPRAP</sequence>
<dbReference type="Gene3D" id="3.30.565.10">
    <property type="entry name" value="Histidine kinase-like ATPase, C-terminal domain"/>
    <property type="match status" value="1"/>
</dbReference>
<keyword evidence="7" id="KW-0472">Membrane</keyword>
<dbReference type="PANTHER" id="PTHR43047">
    <property type="entry name" value="TWO-COMPONENT HISTIDINE PROTEIN KINASE"/>
    <property type="match status" value="1"/>
</dbReference>
<dbReference type="SMART" id="SM00387">
    <property type="entry name" value="HATPase_c"/>
    <property type="match status" value="1"/>
</dbReference>
<dbReference type="Pfam" id="PF00072">
    <property type="entry name" value="Response_reg"/>
    <property type="match status" value="1"/>
</dbReference>
<dbReference type="Gene3D" id="3.40.50.2300">
    <property type="match status" value="1"/>
</dbReference>
<dbReference type="Pfam" id="PF02518">
    <property type="entry name" value="HATPase_c"/>
    <property type="match status" value="1"/>
</dbReference>
<dbReference type="PROSITE" id="PS50110">
    <property type="entry name" value="RESPONSE_REGULATORY"/>
    <property type="match status" value="1"/>
</dbReference>
<feature type="region of interest" description="Disordered" evidence="6">
    <location>
        <begin position="77"/>
        <end position="112"/>
    </location>
</feature>
<accession>A0A238F462</accession>
<evidence type="ECO:0000259" key="9">
    <source>
        <dbReference type="PROSITE" id="PS50110"/>
    </source>
</evidence>
<keyword evidence="3" id="KW-0808">Transferase</keyword>
<keyword evidence="7" id="KW-0812">Transmembrane</keyword>
<dbReference type="GO" id="GO:0005886">
    <property type="term" value="C:plasma membrane"/>
    <property type="evidence" value="ECO:0007669"/>
    <property type="project" value="TreeGrafter"/>
</dbReference>
<evidence type="ECO:0000313" key="10">
    <source>
        <dbReference type="EMBL" id="SCV67825.1"/>
    </source>
</evidence>